<protein>
    <submittedName>
        <fullName evidence="3">Morphogenetic protein associated with SpoVID</fullName>
    </submittedName>
</protein>
<evidence type="ECO:0000313" key="3">
    <source>
        <dbReference type="EMBL" id="MBM7837984.1"/>
    </source>
</evidence>
<gene>
    <name evidence="3" type="ORF">JOC54_001215</name>
</gene>
<dbReference type="PROSITE" id="PS51782">
    <property type="entry name" value="LYSM"/>
    <property type="match status" value="1"/>
</dbReference>
<sequence>MRIHIVQKGDTLWKLAKKYDTDPDQIQATNPTIVNPEMLMPGMKIKVPTATVAVRKEKVIEPKQEKIKPLNKPEVKQPQVKTKNDEWNLDAPPKKQMTQEMQKNVKTTDKGPLPPKPPCQPCQSGNMTNKQMSGHQMNKWNQQNMTQQEMSPNMGMMNYQQEMPPNMGMMNHQQEMPPNMGMMNHQQGMSPNMGMMNHQQEMPPNMGMMNHQQEMPPNMGMMNHQQEMPPNMGMMNHQQEMPPNMGMMNHQQGMSPNMGMMNHQQGMPPNMGMMNHQQGMTPNMGMMNYQQEMPPNMGMMNHQQGMSPNMGMMNHQQGMSPNMRMMNHQQGGQTGNIHAEMIPMNAFMKENNQWMAQMGAPWYAETSHADSGNQFMEQPQDINKPYPYPFNRTQQSPQHHQAPLWATTNAQQRGPVFQEYEPKQSLNDYDEQDD</sequence>
<dbReference type="Pfam" id="PF01476">
    <property type="entry name" value="LysM"/>
    <property type="match status" value="1"/>
</dbReference>
<dbReference type="CDD" id="cd00118">
    <property type="entry name" value="LysM"/>
    <property type="match status" value="1"/>
</dbReference>
<dbReference type="Proteomes" id="UP001179280">
    <property type="component" value="Unassembled WGS sequence"/>
</dbReference>
<dbReference type="SUPFAM" id="SSF54106">
    <property type="entry name" value="LysM domain"/>
    <property type="match status" value="1"/>
</dbReference>
<evidence type="ECO:0000256" key="1">
    <source>
        <dbReference type="SAM" id="MobiDB-lite"/>
    </source>
</evidence>
<organism evidence="3 4">
    <name type="scientific">Shouchella xiaoxiensis</name>
    <dbReference type="NCBI Taxonomy" id="766895"/>
    <lineage>
        <taxon>Bacteria</taxon>
        <taxon>Bacillati</taxon>
        <taxon>Bacillota</taxon>
        <taxon>Bacilli</taxon>
        <taxon>Bacillales</taxon>
        <taxon>Bacillaceae</taxon>
        <taxon>Shouchella</taxon>
    </lineage>
</organism>
<comment type="caution">
    <text evidence="3">The sequence shown here is derived from an EMBL/GenBank/DDBJ whole genome shotgun (WGS) entry which is preliminary data.</text>
</comment>
<reference evidence="3" key="1">
    <citation type="submission" date="2021-01" db="EMBL/GenBank/DDBJ databases">
        <title>Genomic Encyclopedia of Type Strains, Phase IV (KMG-IV): sequencing the most valuable type-strain genomes for metagenomic binning, comparative biology and taxonomic classification.</title>
        <authorList>
            <person name="Goeker M."/>
        </authorList>
    </citation>
    <scope>NUCLEOTIDE SEQUENCE</scope>
    <source>
        <strain evidence="3">DSM 21943</strain>
    </source>
</reference>
<dbReference type="PANTHER" id="PTHR47239:SF1">
    <property type="entry name" value="EXTENSIN-3-LIKE"/>
    <property type="match status" value="1"/>
</dbReference>
<dbReference type="PANTHER" id="PTHR47239">
    <property type="match status" value="1"/>
</dbReference>
<dbReference type="RefSeq" id="WP_204465124.1">
    <property type="nucleotide sequence ID" value="NZ_JAFBCV010000003.1"/>
</dbReference>
<feature type="domain" description="LysM" evidence="2">
    <location>
        <begin position="2"/>
        <end position="47"/>
    </location>
</feature>
<feature type="compositionally biased region" description="Polar residues" evidence="1">
    <location>
        <begin position="372"/>
        <end position="381"/>
    </location>
</feature>
<accession>A0ABS2SU41</accession>
<keyword evidence="4" id="KW-1185">Reference proteome</keyword>
<feature type="region of interest" description="Disordered" evidence="1">
    <location>
        <begin position="72"/>
        <end position="99"/>
    </location>
</feature>
<dbReference type="SMART" id="SM00257">
    <property type="entry name" value="LysM"/>
    <property type="match status" value="1"/>
</dbReference>
<dbReference type="InterPro" id="IPR018392">
    <property type="entry name" value="LysM"/>
</dbReference>
<dbReference type="InterPro" id="IPR036779">
    <property type="entry name" value="LysM_dom_sf"/>
</dbReference>
<evidence type="ECO:0000313" key="4">
    <source>
        <dbReference type="Proteomes" id="UP001179280"/>
    </source>
</evidence>
<name>A0ABS2SU41_9BACI</name>
<dbReference type="EMBL" id="JAFBCV010000003">
    <property type="protein sequence ID" value="MBM7837984.1"/>
    <property type="molecule type" value="Genomic_DNA"/>
</dbReference>
<proteinExistence type="predicted"/>
<feature type="region of interest" description="Disordered" evidence="1">
    <location>
        <begin position="372"/>
        <end position="434"/>
    </location>
</feature>
<evidence type="ECO:0000259" key="2">
    <source>
        <dbReference type="PROSITE" id="PS51782"/>
    </source>
</evidence>
<dbReference type="Gene3D" id="3.10.350.10">
    <property type="entry name" value="LysM domain"/>
    <property type="match status" value="1"/>
</dbReference>